<sequence length="345" mass="38810">MTPRTASTLLLALPCVLAHPATCAWPKWQPLSEVCQGPPNPYIIEHSQGKGLGVYAAHDLDVGDLVMRESPALMIVPPESVKTTGYPMSAVTKLVRTEFEALSLADQEDIMSLTYHATTTEEATMDRLGIIFRTNSYKTGAGIGLFPKMARINHSCRPNASYYWSDKLNKRIIYATRKITAGEEIFVSYIPLLLAQEQRQKHLHRYGFECTCEACAQAHATKELSDDRRTTLSKAFADFEPQLTLTPPKTQKSKQRARKNARSSVQLIELVHQEGLADYYAKAYRIAAICHARVKDWQAAAIWANKAYELKLLEDPESVYTMEMRNMTSNFVTSWKSELKTEGQS</sequence>
<accession>A0A6A5QEY9</accession>
<feature type="domain" description="SET" evidence="2">
    <location>
        <begin position="39"/>
        <end position="190"/>
    </location>
</feature>
<evidence type="ECO:0000313" key="3">
    <source>
        <dbReference type="EMBL" id="KAF1912737.1"/>
    </source>
</evidence>
<dbReference type="CDD" id="cd20071">
    <property type="entry name" value="SET_SMYD"/>
    <property type="match status" value="1"/>
</dbReference>
<reference evidence="3" key="1">
    <citation type="journal article" date="2020" name="Stud. Mycol.">
        <title>101 Dothideomycetes genomes: a test case for predicting lifestyles and emergence of pathogens.</title>
        <authorList>
            <person name="Haridas S."/>
            <person name="Albert R."/>
            <person name="Binder M."/>
            <person name="Bloem J."/>
            <person name="Labutti K."/>
            <person name="Salamov A."/>
            <person name="Andreopoulos B."/>
            <person name="Baker S."/>
            <person name="Barry K."/>
            <person name="Bills G."/>
            <person name="Bluhm B."/>
            <person name="Cannon C."/>
            <person name="Castanera R."/>
            <person name="Culley D."/>
            <person name="Daum C."/>
            <person name="Ezra D."/>
            <person name="Gonzalez J."/>
            <person name="Henrissat B."/>
            <person name="Kuo A."/>
            <person name="Liang C."/>
            <person name="Lipzen A."/>
            <person name="Lutzoni F."/>
            <person name="Magnuson J."/>
            <person name="Mondo S."/>
            <person name="Nolan M."/>
            <person name="Ohm R."/>
            <person name="Pangilinan J."/>
            <person name="Park H.-J."/>
            <person name="Ramirez L."/>
            <person name="Alfaro M."/>
            <person name="Sun H."/>
            <person name="Tritt A."/>
            <person name="Yoshinaga Y."/>
            <person name="Zwiers L.-H."/>
            <person name="Turgeon B."/>
            <person name="Goodwin S."/>
            <person name="Spatafora J."/>
            <person name="Crous P."/>
            <person name="Grigoriev I."/>
        </authorList>
    </citation>
    <scope>NUCLEOTIDE SEQUENCE</scope>
    <source>
        <strain evidence="3">HMLAC05119</strain>
    </source>
</reference>
<dbReference type="PANTHER" id="PTHR47332:SF4">
    <property type="entry name" value="SET DOMAIN-CONTAINING PROTEIN 5"/>
    <property type="match status" value="1"/>
</dbReference>
<gene>
    <name evidence="3" type="ORF">BDU57DRAFT_333557</name>
</gene>
<keyword evidence="1" id="KW-0732">Signal</keyword>
<evidence type="ECO:0000256" key="1">
    <source>
        <dbReference type="SAM" id="SignalP"/>
    </source>
</evidence>
<dbReference type="InterPro" id="IPR046341">
    <property type="entry name" value="SET_dom_sf"/>
</dbReference>
<dbReference type="Gene3D" id="2.170.270.10">
    <property type="entry name" value="SET domain"/>
    <property type="match status" value="1"/>
</dbReference>
<dbReference type="OrthoDB" id="265717at2759"/>
<protein>
    <recommendedName>
        <fullName evidence="2">SET domain-containing protein</fullName>
    </recommendedName>
</protein>
<evidence type="ECO:0000259" key="2">
    <source>
        <dbReference type="PROSITE" id="PS50280"/>
    </source>
</evidence>
<feature type="chain" id="PRO_5025386605" description="SET domain-containing protein" evidence="1">
    <location>
        <begin position="19"/>
        <end position="345"/>
    </location>
</feature>
<evidence type="ECO:0000313" key="4">
    <source>
        <dbReference type="Proteomes" id="UP000800096"/>
    </source>
</evidence>
<keyword evidence="4" id="KW-1185">Reference proteome</keyword>
<dbReference type="PANTHER" id="PTHR47332">
    <property type="entry name" value="SET DOMAIN-CONTAINING PROTEIN 5"/>
    <property type="match status" value="1"/>
</dbReference>
<dbReference type="Proteomes" id="UP000800096">
    <property type="component" value="Unassembled WGS sequence"/>
</dbReference>
<dbReference type="InterPro" id="IPR053185">
    <property type="entry name" value="SET_domain_protein"/>
</dbReference>
<proteinExistence type="predicted"/>
<dbReference type="PROSITE" id="PS50280">
    <property type="entry name" value="SET"/>
    <property type="match status" value="1"/>
</dbReference>
<dbReference type="AlphaFoldDB" id="A0A6A5QEY9"/>
<organism evidence="3 4">
    <name type="scientific">Ampelomyces quisqualis</name>
    <name type="common">Powdery mildew agent</name>
    <dbReference type="NCBI Taxonomy" id="50730"/>
    <lineage>
        <taxon>Eukaryota</taxon>
        <taxon>Fungi</taxon>
        <taxon>Dikarya</taxon>
        <taxon>Ascomycota</taxon>
        <taxon>Pezizomycotina</taxon>
        <taxon>Dothideomycetes</taxon>
        <taxon>Pleosporomycetidae</taxon>
        <taxon>Pleosporales</taxon>
        <taxon>Pleosporineae</taxon>
        <taxon>Phaeosphaeriaceae</taxon>
        <taxon>Ampelomyces</taxon>
    </lineage>
</organism>
<name>A0A6A5QEY9_AMPQU</name>
<dbReference type="EMBL" id="ML979139">
    <property type="protein sequence ID" value="KAF1912737.1"/>
    <property type="molecule type" value="Genomic_DNA"/>
</dbReference>
<dbReference type="SUPFAM" id="SSF82199">
    <property type="entry name" value="SET domain"/>
    <property type="match status" value="1"/>
</dbReference>
<dbReference type="SMART" id="SM00317">
    <property type="entry name" value="SET"/>
    <property type="match status" value="1"/>
</dbReference>
<feature type="signal peptide" evidence="1">
    <location>
        <begin position="1"/>
        <end position="18"/>
    </location>
</feature>
<dbReference type="InterPro" id="IPR001214">
    <property type="entry name" value="SET_dom"/>
</dbReference>
<dbReference type="Pfam" id="PF00856">
    <property type="entry name" value="SET"/>
    <property type="match status" value="1"/>
</dbReference>